<dbReference type="PROSITE" id="PS50010">
    <property type="entry name" value="DH_2"/>
    <property type="match status" value="1"/>
</dbReference>
<feature type="compositionally biased region" description="Low complexity" evidence="1">
    <location>
        <begin position="225"/>
        <end position="243"/>
    </location>
</feature>
<evidence type="ECO:0008006" key="6">
    <source>
        <dbReference type="Google" id="ProtNLM"/>
    </source>
</evidence>
<dbReference type="PANTHER" id="PTHR12845">
    <property type="entry name" value="GUANINE NUCLEOTIDE EXCHANGE FACTOR"/>
    <property type="match status" value="1"/>
</dbReference>
<keyword evidence="5" id="KW-1185">Reference proteome</keyword>
<reference evidence="4" key="2">
    <citation type="submission" date="2025-08" db="UniProtKB">
        <authorList>
            <consortium name="Ensembl"/>
        </authorList>
    </citation>
    <scope>IDENTIFICATION</scope>
</reference>
<dbReference type="SUPFAM" id="SSF50729">
    <property type="entry name" value="PH domain-like"/>
    <property type="match status" value="1"/>
</dbReference>
<dbReference type="CDD" id="cd00160">
    <property type="entry name" value="RhoGEF"/>
    <property type="match status" value="1"/>
</dbReference>
<dbReference type="Ensembl" id="ENSAOCT00000020860.2">
    <property type="protein sequence ID" value="ENSAOCP00000028089.2"/>
    <property type="gene ID" value="ENSAOCG00000017500.2"/>
</dbReference>
<dbReference type="Proteomes" id="UP001501940">
    <property type="component" value="Chromosome 5"/>
</dbReference>
<accession>A0A3Q1CRI4</accession>
<dbReference type="GeneID" id="111584766"/>
<feature type="compositionally biased region" description="Acidic residues" evidence="1">
    <location>
        <begin position="150"/>
        <end position="165"/>
    </location>
</feature>
<dbReference type="GeneTree" id="ENSGT01030000234571"/>
<organism evidence="4 5">
    <name type="scientific">Amphiprion ocellaris</name>
    <name type="common">Clown anemonefish</name>
    <dbReference type="NCBI Taxonomy" id="80972"/>
    <lineage>
        <taxon>Eukaryota</taxon>
        <taxon>Metazoa</taxon>
        <taxon>Chordata</taxon>
        <taxon>Craniata</taxon>
        <taxon>Vertebrata</taxon>
        <taxon>Euteleostomi</taxon>
        <taxon>Actinopterygii</taxon>
        <taxon>Neopterygii</taxon>
        <taxon>Teleostei</taxon>
        <taxon>Neoteleostei</taxon>
        <taxon>Acanthomorphata</taxon>
        <taxon>Ovalentaria</taxon>
        <taxon>Pomacentridae</taxon>
        <taxon>Amphiprion</taxon>
    </lineage>
</organism>
<evidence type="ECO:0000259" key="3">
    <source>
        <dbReference type="PROSITE" id="PS50010"/>
    </source>
</evidence>
<evidence type="ECO:0000259" key="2">
    <source>
        <dbReference type="PROSITE" id="PS50003"/>
    </source>
</evidence>
<proteinExistence type="predicted"/>
<reference evidence="4" key="3">
    <citation type="submission" date="2025-09" db="UniProtKB">
        <authorList>
            <consortium name="Ensembl"/>
        </authorList>
    </citation>
    <scope>IDENTIFICATION</scope>
</reference>
<dbReference type="AlphaFoldDB" id="A0A3Q1CRI4"/>
<dbReference type="InterPro" id="IPR035899">
    <property type="entry name" value="DBL_dom_sf"/>
</dbReference>
<dbReference type="SMART" id="SM00325">
    <property type="entry name" value="RhoGEF"/>
    <property type="match status" value="1"/>
</dbReference>
<dbReference type="Gene3D" id="1.20.900.10">
    <property type="entry name" value="Dbl homology (DH) domain"/>
    <property type="match status" value="1"/>
</dbReference>
<feature type="region of interest" description="Disordered" evidence="1">
    <location>
        <begin position="220"/>
        <end position="243"/>
    </location>
</feature>
<dbReference type="InterPro" id="IPR011993">
    <property type="entry name" value="PH-like_dom_sf"/>
</dbReference>
<evidence type="ECO:0000256" key="1">
    <source>
        <dbReference type="SAM" id="MobiDB-lite"/>
    </source>
</evidence>
<feature type="domain" description="PH" evidence="2">
    <location>
        <begin position="490"/>
        <end position="596"/>
    </location>
</feature>
<dbReference type="Pfam" id="PF00621">
    <property type="entry name" value="RhoGEF"/>
    <property type="match status" value="1"/>
</dbReference>
<sequence>MKDTSTSAFWTEFEASLWQHIVIKHIQIKIMAEFNCREETGHHSTSSSIINLHSCFANGHLVNGMRSQIPALQTEQISSGLSPLHTGGLAESSDSLNQLKENSPSIDMSSALRSVALMRTWDLKKIHSPVPKLFSTPGLQEDSSALSPVDDQDDGGDTEPSEEEVPSVFQSKYLHIFPLYQDYCLQAVKDDLYRLKESNVSELITPEYLQSLHSRFKPCSNSENTSLLQTPPESSPSSPSSQPIRVTPCTLWQDLDEVKASGLLSSLTASEIRLQEAMFELIGSEASYLRSLGVAVNHFYASKALRQTLSSMEHHVLFSNIQRVMAASQKFLMDLETRLGQSVLISQVGDIVLQHCPNFRRLYVPYVTNMMYQEALVNQQLQNNRNFLCSLNKLERDPVCQRQTLKSFLVLPFQRITRVKLLLESILRLTEPNSDSISNLEKAIDAIHEIVTNCDEGVRKMKQIEELICLEMLLDFNKVKAVPLVVSSRFLVHQGPVKQLTMDSSRMSFISIYVHLFNDLLIISSEKDQRFIVLDHAEFPEHVTVEHLKTEVLSLPPESFLLHLAQSQTGNPYAMIVVAQTRSDKETWMKALSSKQ</sequence>
<feature type="compositionally biased region" description="Polar residues" evidence="1">
    <location>
        <begin position="137"/>
        <end position="146"/>
    </location>
</feature>
<dbReference type="GO" id="GO:0005634">
    <property type="term" value="C:nucleus"/>
    <property type="evidence" value="ECO:0007669"/>
    <property type="project" value="TreeGrafter"/>
</dbReference>
<dbReference type="GO" id="GO:0005737">
    <property type="term" value="C:cytoplasm"/>
    <property type="evidence" value="ECO:0007669"/>
    <property type="project" value="TreeGrafter"/>
</dbReference>
<dbReference type="RefSeq" id="XP_054866739.1">
    <property type="nucleotide sequence ID" value="XM_055010764.1"/>
</dbReference>
<dbReference type="InterPro" id="IPR047271">
    <property type="entry name" value="Ephexin-like"/>
</dbReference>
<dbReference type="PROSITE" id="PS50003">
    <property type="entry name" value="PH_DOMAIN"/>
    <property type="match status" value="1"/>
</dbReference>
<feature type="domain" description="DH" evidence="3">
    <location>
        <begin position="273"/>
        <end position="457"/>
    </location>
</feature>
<protein>
    <recommendedName>
        <fullName evidence="6">DH domain-containing protein</fullName>
    </recommendedName>
</protein>
<dbReference type="GO" id="GO:0005085">
    <property type="term" value="F:guanyl-nucleotide exchange factor activity"/>
    <property type="evidence" value="ECO:0007669"/>
    <property type="project" value="InterPro"/>
</dbReference>
<feature type="region of interest" description="Disordered" evidence="1">
    <location>
        <begin position="134"/>
        <end position="166"/>
    </location>
</feature>
<dbReference type="SUPFAM" id="SSF48065">
    <property type="entry name" value="DBL homology domain (DH-domain)"/>
    <property type="match status" value="1"/>
</dbReference>
<dbReference type="InterPro" id="IPR000219">
    <property type="entry name" value="DH_dom"/>
</dbReference>
<dbReference type="PANTHER" id="PTHR12845:SF2">
    <property type="entry name" value="DH DOMAIN-CONTAINING PROTEIN-RELATED"/>
    <property type="match status" value="1"/>
</dbReference>
<name>A0A3Q1CRI4_AMPOC</name>
<dbReference type="STRING" id="80972.ENSAOCP00000028089"/>
<dbReference type="InterPro" id="IPR001849">
    <property type="entry name" value="PH_domain"/>
</dbReference>
<evidence type="ECO:0000313" key="5">
    <source>
        <dbReference type="Proteomes" id="UP001501940"/>
    </source>
</evidence>
<dbReference type="KEGG" id="aoce:111584766"/>
<dbReference type="Gene3D" id="2.30.29.30">
    <property type="entry name" value="Pleckstrin-homology domain (PH domain)/Phosphotyrosine-binding domain (PTB)"/>
    <property type="match status" value="1"/>
</dbReference>
<reference evidence="4 5" key="1">
    <citation type="submission" date="2022-01" db="EMBL/GenBank/DDBJ databases">
        <title>A chromosome-scale genome assembly of the false clownfish, Amphiprion ocellaris.</title>
        <authorList>
            <person name="Ryu T."/>
        </authorList>
    </citation>
    <scope>NUCLEOTIDE SEQUENCE [LARGE SCALE GENOMIC DNA]</scope>
</reference>
<evidence type="ECO:0000313" key="4">
    <source>
        <dbReference type="Ensembl" id="ENSAOCP00000028089.2"/>
    </source>
</evidence>